<keyword evidence="1" id="KW-0732">Signal</keyword>
<name>A0A7C9QU91_9PROT</name>
<dbReference type="Proteomes" id="UP000480684">
    <property type="component" value="Unassembled WGS sequence"/>
</dbReference>
<proteinExistence type="predicted"/>
<reference evidence="3 4" key="1">
    <citation type="submission" date="2020-02" db="EMBL/GenBank/DDBJ databases">
        <authorList>
            <person name="Dziuba M."/>
            <person name="Kuznetsov B."/>
            <person name="Mardanov A."/>
            <person name="Ravin N."/>
            <person name="Grouzdev D."/>
        </authorList>
    </citation>
    <scope>NUCLEOTIDE SEQUENCE [LARGE SCALE GENOMIC DNA]</scope>
    <source>
        <strain evidence="3 4">SpK</strain>
    </source>
</reference>
<dbReference type="InterPro" id="IPR026464">
    <property type="entry name" value="NosD_copper_fam"/>
</dbReference>
<sequence length="429" mass="47320">MARRLWVVLVALALSGAAHGVTEAADDKPAGSASAYPPIQPLIDATPDGGTLTLDPGTYAGPAVIDRPITLDGQDKAVIDNGGEGSVVTLNGDGSTVKNLTLRNSGHMLDRIDSGVDVRGRSNVVKNNVIEDCLFGVNLQQASNNVVRQNVISSKHIDQGMRGDAIRLWYSTDNQIVGNHIEDSRDTVFWYSKDNIIRDNVVIRGRYGMHFMYSHYNLLEGNSYYDNTVGVFLMYSDSIVMRGNHIERSHGASGIGIGFKETSGVTIADNQVLGNATGLYMDVSPYDRDMTNTIERNRIAYNGIGILFHNEWSGNVFRANDFISNFTEVAVYGGGGATKHQWESNHWDAYEGFDRDHDGIGDTPFQHFQYADRLWMDIPEAQFFRGSVILELLDFMERLLPFSEPRLLLSDARPSLNANIAPPSAKEQP</sequence>
<feature type="signal peptide" evidence="1">
    <location>
        <begin position="1"/>
        <end position="20"/>
    </location>
</feature>
<dbReference type="Pfam" id="PF05048">
    <property type="entry name" value="NosD"/>
    <property type="match status" value="1"/>
</dbReference>
<dbReference type="NCBIfam" id="TIGR03804">
    <property type="entry name" value="para_beta_helix"/>
    <property type="match status" value="2"/>
</dbReference>
<feature type="chain" id="PRO_5028992880" evidence="1">
    <location>
        <begin position="21"/>
        <end position="429"/>
    </location>
</feature>
<keyword evidence="4" id="KW-1185">Reference proteome</keyword>
<dbReference type="InterPro" id="IPR012334">
    <property type="entry name" value="Pectin_lyas_fold"/>
</dbReference>
<comment type="caution">
    <text evidence="3">The sequence shown here is derived from an EMBL/GenBank/DDBJ whole genome shotgun (WGS) entry which is preliminary data.</text>
</comment>
<evidence type="ECO:0000256" key="1">
    <source>
        <dbReference type="SAM" id="SignalP"/>
    </source>
</evidence>
<evidence type="ECO:0000313" key="3">
    <source>
        <dbReference type="EMBL" id="NFV80642.1"/>
    </source>
</evidence>
<dbReference type="AlphaFoldDB" id="A0A7C9QU91"/>
<evidence type="ECO:0000313" key="4">
    <source>
        <dbReference type="Proteomes" id="UP000480684"/>
    </source>
</evidence>
<feature type="domain" description="Carbohydrate-binding/sugar hydrolysis" evidence="2">
    <location>
        <begin position="46"/>
        <end position="191"/>
    </location>
</feature>
<accession>A0A7C9QU91</accession>
<organism evidence="3 4">
    <name type="scientific">Magnetospirillum aberrantis SpK</name>
    <dbReference type="NCBI Taxonomy" id="908842"/>
    <lineage>
        <taxon>Bacteria</taxon>
        <taxon>Pseudomonadati</taxon>
        <taxon>Pseudomonadota</taxon>
        <taxon>Alphaproteobacteria</taxon>
        <taxon>Rhodospirillales</taxon>
        <taxon>Rhodospirillaceae</taxon>
        <taxon>Magnetospirillum</taxon>
    </lineage>
</organism>
<dbReference type="NCBIfam" id="TIGR04247">
    <property type="entry name" value="NosD_copper_fam"/>
    <property type="match status" value="1"/>
</dbReference>
<evidence type="ECO:0000259" key="2">
    <source>
        <dbReference type="SMART" id="SM00722"/>
    </source>
</evidence>
<dbReference type="InterPro" id="IPR011050">
    <property type="entry name" value="Pectin_lyase_fold/virulence"/>
</dbReference>
<dbReference type="SMART" id="SM00722">
    <property type="entry name" value="CASH"/>
    <property type="match status" value="1"/>
</dbReference>
<dbReference type="EMBL" id="JAAIYP010000038">
    <property type="protein sequence ID" value="NFV80642.1"/>
    <property type="molecule type" value="Genomic_DNA"/>
</dbReference>
<dbReference type="Gene3D" id="2.160.20.10">
    <property type="entry name" value="Single-stranded right-handed beta-helix, Pectin lyase-like"/>
    <property type="match status" value="2"/>
</dbReference>
<dbReference type="SMART" id="SM00710">
    <property type="entry name" value="PbH1"/>
    <property type="match status" value="9"/>
</dbReference>
<dbReference type="InterPro" id="IPR007742">
    <property type="entry name" value="NosD_dom"/>
</dbReference>
<dbReference type="InterPro" id="IPR022441">
    <property type="entry name" value="Para_beta_helix_rpt-2"/>
</dbReference>
<protein>
    <submittedName>
        <fullName evidence="3">Nitrous oxide reductase family maturation protein NosD</fullName>
    </submittedName>
</protein>
<dbReference type="InterPro" id="IPR006626">
    <property type="entry name" value="PbH1"/>
</dbReference>
<dbReference type="SUPFAM" id="SSF51126">
    <property type="entry name" value="Pectin lyase-like"/>
    <property type="match status" value="1"/>
</dbReference>
<gene>
    <name evidence="3" type="primary">nosD</name>
    <name evidence="3" type="ORF">G4223_11040</name>
</gene>
<dbReference type="InterPro" id="IPR006633">
    <property type="entry name" value="Carb-bd_sugar_hydrolysis-dom"/>
</dbReference>